<evidence type="ECO:0000256" key="7">
    <source>
        <dbReference type="ARBA" id="ARBA00022692"/>
    </source>
</evidence>
<keyword evidence="12" id="KW-0902">Two-component regulatory system</keyword>
<dbReference type="SMART" id="SM01358">
    <property type="entry name" value="HBM"/>
    <property type="match status" value="1"/>
</dbReference>
<dbReference type="SMART" id="SM00387">
    <property type="entry name" value="HATPase_c"/>
    <property type="match status" value="1"/>
</dbReference>
<dbReference type="Pfam" id="PF00512">
    <property type="entry name" value="HisKA"/>
    <property type="match status" value="1"/>
</dbReference>
<feature type="modified residue" description="Phosphohistidine" evidence="14">
    <location>
        <position position="939"/>
    </location>
</feature>
<dbReference type="Gene3D" id="1.20.120.160">
    <property type="entry name" value="HPT domain"/>
    <property type="match status" value="1"/>
</dbReference>
<protein>
    <recommendedName>
        <fullName evidence="3">histidine kinase</fullName>
        <ecNumber evidence="3">2.7.13.3</ecNumber>
    </recommendedName>
</protein>
<keyword evidence="22" id="KW-1185">Reference proteome</keyword>
<dbReference type="GO" id="GO:0000155">
    <property type="term" value="F:phosphorelay sensor kinase activity"/>
    <property type="evidence" value="ECO:0007669"/>
    <property type="project" value="InterPro"/>
</dbReference>
<keyword evidence="7 17" id="KW-0812">Transmembrane</keyword>
<gene>
    <name evidence="21" type="ORF">PES01_29750</name>
</gene>
<dbReference type="InterPro" id="IPR008207">
    <property type="entry name" value="Sig_transdc_His_kin_Hpt_dom"/>
</dbReference>
<keyword evidence="10" id="KW-0067">ATP-binding</keyword>
<feature type="domain" description="HPt" evidence="20">
    <location>
        <begin position="900"/>
        <end position="998"/>
    </location>
</feature>
<dbReference type="CDD" id="cd16922">
    <property type="entry name" value="HATPase_EvgS-ArcB-TorS-like"/>
    <property type="match status" value="1"/>
</dbReference>
<dbReference type="InterPro" id="IPR003594">
    <property type="entry name" value="HATPase_dom"/>
</dbReference>
<dbReference type="SUPFAM" id="SSF52172">
    <property type="entry name" value="CheY-like"/>
    <property type="match status" value="1"/>
</dbReference>
<dbReference type="PROSITE" id="PS50110">
    <property type="entry name" value="RESPONSE_REGULATORY"/>
    <property type="match status" value="1"/>
</dbReference>
<keyword evidence="4" id="KW-1003">Cell membrane</keyword>
<feature type="domain" description="Histidine kinase" evidence="18">
    <location>
        <begin position="399"/>
        <end position="620"/>
    </location>
</feature>
<keyword evidence="13 17" id="KW-0472">Membrane</keyword>
<dbReference type="Pfam" id="PF01627">
    <property type="entry name" value="Hpt"/>
    <property type="match status" value="1"/>
</dbReference>
<evidence type="ECO:0000256" key="12">
    <source>
        <dbReference type="ARBA" id="ARBA00023012"/>
    </source>
</evidence>
<evidence type="ECO:0000259" key="18">
    <source>
        <dbReference type="PROSITE" id="PS50109"/>
    </source>
</evidence>
<comment type="caution">
    <text evidence="21">The sequence shown here is derived from an EMBL/GenBank/DDBJ whole genome shotgun (WGS) entry which is preliminary data.</text>
</comment>
<proteinExistence type="predicted"/>
<organism evidence="21 22">
    <name type="scientific">Pseudoalteromonas espejiana</name>
    <dbReference type="NCBI Taxonomy" id="28107"/>
    <lineage>
        <taxon>Bacteria</taxon>
        <taxon>Pseudomonadati</taxon>
        <taxon>Pseudomonadota</taxon>
        <taxon>Gammaproteobacteria</taxon>
        <taxon>Alteromonadales</taxon>
        <taxon>Pseudoalteromonadaceae</taxon>
        <taxon>Pseudoalteromonas</taxon>
    </lineage>
</organism>
<dbReference type="SMART" id="SM00388">
    <property type="entry name" value="HisKA"/>
    <property type="match status" value="1"/>
</dbReference>
<feature type="transmembrane region" description="Helical" evidence="17">
    <location>
        <begin position="286"/>
        <end position="306"/>
    </location>
</feature>
<evidence type="ECO:0000256" key="11">
    <source>
        <dbReference type="ARBA" id="ARBA00022989"/>
    </source>
</evidence>
<dbReference type="FunFam" id="1.10.287.130:FF:000004">
    <property type="entry name" value="Ethylene receptor 1"/>
    <property type="match status" value="1"/>
</dbReference>
<feature type="transmembrane region" description="Helical" evidence="17">
    <location>
        <begin position="6"/>
        <end position="28"/>
    </location>
</feature>
<feature type="domain" description="Response regulatory" evidence="19">
    <location>
        <begin position="765"/>
        <end position="879"/>
    </location>
</feature>
<dbReference type="Gene3D" id="1.10.287.130">
    <property type="match status" value="1"/>
</dbReference>
<dbReference type="EMBL" id="BJUM01000032">
    <property type="protein sequence ID" value="GEK56130.1"/>
    <property type="molecule type" value="Genomic_DNA"/>
</dbReference>
<dbReference type="EC" id="2.7.13.3" evidence="3"/>
<dbReference type="Proteomes" id="UP000321419">
    <property type="component" value="Unassembled WGS sequence"/>
</dbReference>
<sequence length="1072" mass="120681">MIVRSIKSKIIIALCFLITILILQSYLFNYSQKSLFKLQSAQHKALLQSETVTRLENDVISLQSQAVAYLDHANSHTVDKFNVHLNAAKINLEQLRKNFPDYDEDYQNQITRLDDYVKSYQETFNQVIINRTKRELLYESQFKQPINNLKAQINKLEKTSTLKNQTLFVDTLLTISNIEQATASYLYKPNYDEALNVQNNLAHLNTLLKNIDESSINLLSNTTELKQAYSQLVLLTRSYTYSVNVVLTGIENELLYLASQIRGIEKQKLTKTEKQLSEHLIRNTELANLFAALITIIIILVTFFIFNSVIKPLTQLTTLLKDMSSGKQVNLSGNMHHQSEINSVITAANALYLKNKQTNELLEETQALNSKMETMNKELTVAITQAKNANQAKGDFVANMSHELRTPMNGILGMLQLLQSSALPARQKHYADKAFSSAQNLLQILNNVLDFSKLESEKVKLESIPFTLHTVVSNVKNLFSVNAKQKGLRLNFVLHVDAGLELIGDPLHLSQIINNCVGNAIKFTEHGEITLSIEATTQDKQNIHLRFGIKDTGIGMTQAQCASIFDSFYQGDSSTTRKYGGTGLGLTICKQLTKLLGGEIQVRTTPNQGSEFYFTLPFKMSSQEILKKHALLISPNTDQINSLTTLLSNADITTEITQEPLRAIAKMSQPSNPFNIVIMALPHTELKDNFILQQLYLQKQKNKHKLLLILLINDQEHPQAVPDSEHIDIITIGNTHTESQLMRLLLPDSTKLDAGESYPQFTGYTALAVDDNPVNQEIIEALLAKLNMTVVSASNGQEALTKIEETDVDIIFMDIQMPVMDGLEATRTLRQRGYTTPIIAVTAAAFSNDKKAAIRAGMDDYLVKPLLFGLLCDTIEKHIKKTDTLSTLNLEAAKDNLEENSELINLVFTKFNDDYSHFMEVAVKKLNDNEYTSLSRAMHSLKGLAGTLGLELLEQSAKKAELELTNNEYTDLDIFNEQLTLALYAVRQFLITSTIKEDTATLSPPEDQTTLIDEVYSLALSARPIPSKFIREIELKQFPNSHPLFELKEAIDNFNYTLVIKLIDKYRNNLKN</sequence>
<dbReference type="InterPro" id="IPR001789">
    <property type="entry name" value="Sig_transdc_resp-reg_receiver"/>
</dbReference>
<evidence type="ECO:0000313" key="22">
    <source>
        <dbReference type="Proteomes" id="UP000321419"/>
    </source>
</evidence>
<evidence type="ECO:0000313" key="21">
    <source>
        <dbReference type="EMBL" id="GEK56130.1"/>
    </source>
</evidence>
<dbReference type="Pfam" id="PF02518">
    <property type="entry name" value="HATPase_c"/>
    <property type="match status" value="1"/>
</dbReference>
<dbReference type="SUPFAM" id="SSF47226">
    <property type="entry name" value="Histidine-containing phosphotransfer domain, HPT domain"/>
    <property type="match status" value="1"/>
</dbReference>
<evidence type="ECO:0000259" key="19">
    <source>
        <dbReference type="PROSITE" id="PS50110"/>
    </source>
</evidence>
<evidence type="ECO:0000256" key="4">
    <source>
        <dbReference type="ARBA" id="ARBA00022475"/>
    </source>
</evidence>
<dbReference type="InterPro" id="IPR011006">
    <property type="entry name" value="CheY-like_superfamily"/>
</dbReference>
<dbReference type="Gene3D" id="3.30.565.10">
    <property type="entry name" value="Histidine kinase-like ATPase, C-terminal domain"/>
    <property type="match status" value="1"/>
</dbReference>
<feature type="modified residue" description="4-aspartylphosphate" evidence="15">
    <location>
        <position position="814"/>
    </location>
</feature>
<dbReference type="PANTHER" id="PTHR45339">
    <property type="entry name" value="HYBRID SIGNAL TRANSDUCTION HISTIDINE KINASE J"/>
    <property type="match status" value="1"/>
</dbReference>
<evidence type="ECO:0000256" key="5">
    <source>
        <dbReference type="ARBA" id="ARBA00022553"/>
    </source>
</evidence>
<dbReference type="Pfam" id="PF00072">
    <property type="entry name" value="Response_reg"/>
    <property type="match status" value="1"/>
</dbReference>
<dbReference type="SUPFAM" id="SSF47384">
    <property type="entry name" value="Homodimeric domain of signal transducing histidine kinase"/>
    <property type="match status" value="1"/>
</dbReference>
<dbReference type="CDD" id="cd00082">
    <property type="entry name" value="HisKA"/>
    <property type="match status" value="1"/>
</dbReference>
<accession>A0A510XYL5</accession>
<dbReference type="PROSITE" id="PS50109">
    <property type="entry name" value="HIS_KIN"/>
    <property type="match status" value="1"/>
</dbReference>
<evidence type="ECO:0000256" key="1">
    <source>
        <dbReference type="ARBA" id="ARBA00000085"/>
    </source>
</evidence>
<dbReference type="InterPro" id="IPR036641">
    <property type="entry name" value="HPT_dom_sf"/>
</dbReference>
<evidence type="ECO:0000256" key="13">
    <source>
        <dbReference type="ARBA" id="ARBA00023136"/>
    </source>
</evidence>
<dbReference type="GO" id="GO:0005524">
    <property type="term" value="F:ATP binding"/>
    <property type="evidence" value="ECO:0007669"/>
    <property type="project" value="UniProtKB-KW"/>
</dbReference>
<dbReference type="AlphaFoldDB" id="A0A510XYL5"/>
<dbReference type="CDD" id="cd17546">
    <property type="entry name" value="REC_hyHK_CKI1_RcsC-like"/>
    <property type="match status" value="1"/>
</dbReference>
<evidence type="ECO:0000256" key="16">
    <source>
        <dbReference type="SAM" id="Coils"/>
    </source>
</evidence>
<dbReference type="Gene3D" id="3.40.50.2300">
    <property type="match status" value="1"/>
</dbReference>
<dbReference type="InterPro" id="IPR004358">
    <property type="entry name" value="Sig_transdc_His_kin-like_C"/>
</dbReference>
<dbReference type="InterPro" id="IPR036890">
    <property type="entry name" value="HATPase_C_sf"/>
</dbReference>
<evidence type="ECO:0000256" key="6">
    <source>
        <dbReference type="ARBA" id="ARBA00022679"/>
    </source>
</evidence>
<dbReference type="OrthoDB" id="9810730at2"/>
<keyword evidence="5 15" id="KW-0597">Phosphoprotein</keyword>
<keyword evidence="9" id="KW-0418">Kinase</keyword>
<dbReference type="PRINTS" id="PR00344">
    <property type="entry name" value="BCTRLSENSOR"/>
</dbReference>
<dbReference type="SUPFAM" id="SSF55874">
    <property type="entry name" value="ATPase domain of HSP90 chaperone/DNA topoisomerase II/histidine kinase"/>
    <property type="match status" value="1"/>
</dbReference>
<dbReference type="RefSeq" id="WP_089348810.1">
    <property type="nucleotide sequence ID" value="NZ_BJUM01000032.1"/>
</dbReference>
<reference evidence="21 22" key="1">
    <citation type="submission" date="2019-07" db="EMBL/GenBank/DDBJ databases">
        <title>Whole genome shotgun sequence of Pseudoalteromonas espejiana NBRC 102222.</title>
        <authorList>
            <person name="Hosoyama A."/>
            <person name="Uohara A."/>
            <person name="Ohji S."/>
            <person name="Ichikawa N."/>
        </authorList>
    </citation>
    <scope>NUCLEOTIDE SEQUENCE [LARGE SCALE GENOMIC DNA]</scope>
    <source>
        <strain evidence="21 22">NBRC 102222</strain>
    </source>
</reference>
<dbReference type="InterPro" id="IPR005467">
    <property type="entry name" value="His_kinase_dom"/>
</dbReference>
<dbReference type="PROSITE" id="PS50894">
    <property type="entry name" value="HPT"/>
    <property type="match status" value="1"/>
</dbReference>
<dbReference type="SMART" id="SM00448">
    <property type="entry name" value="REC"/>
    <property type="match status" value="1"/>
</dbReference>
<comment type="catalytic activity">
    <reaction evidence="1">
        <text>ATP + protein L-histidine = ADP + protein N-phospho-L-histidine.</text>
        <dbReference type="EC" id="2.7.13.3"/>
    </reaction>
</comment>
<keyword evidence="6" id="KW-0808">Transferase</keyword>
<keyword evidence="11 17" id="KW-1133">Transmembrane helix</keyword>
<evidence type="ECO:0000256" key="17">
    <source>
        <dbReference type="SAM" id="Phobius"/>
    </source>
</evidence>
<evidence type="ECO:0000259" key="20">
    <source>
        <dbReference type="PROSITE" id="PS50894"/>
    </source>
</evidence>
<dbReference type="GO" id="GO:0005886">
    <property type="term" value="C:plasma membrane"/>
    <property type="evidence" value="ECO:0007669"/>
    <property type="project" value="UniProtKB-SubCell"/>
</dbReference>
<dbReference type="InterPro" id="IPR003661">
    <property type="entry name" value="HisK_dim/P_dom"/>
</dbReference>
<dbReference type="InterPro" id="IPR032255">
    <property type="entry name" value="HBM"/>
</dbReference>
<evidence type="ECO:0000256" key="10">
    <source>
        <dbReference type="ARBA" id="ARBA00022840"/>
    </source>
</evidence>
<evidence type="ECO:0000256" key="8">
    <source>
        <dbReference type="ARBA" id="ARBA00022741"/>
    </source>
</evidence>
<dbReference type="Gene3D" id="6.10.340.10">
    <property type="match status" value="1"/>
</dbReference>
<name>A0A510XYL5_9GAMM</name>
<dbReference type="FunFam" id="3.30.565.10:FF:000010">
    <property type="entry name" value="Sensor histidine kinase RcsC"/>
    <property type="match status" value="1"/>
</dbReference>
<evidence type="ECO:0000256" key="14">
    <source>
        <dbReference type="PROSITE-ProRule" id="PRU00110"/>
    </source>
</evidence>
<keyword evidence="8" id="KW-0547">Nucleotide-binding</keyword>
<evidence type="ECO:0000256" key="3">
    <source>
        <dbReference type="ARBA" id="ARBA00012438"/>
    </source>
</evidence>
<keyword evidence="16" id="KW-0175">Coiled coil</keyword>
<comment type="subcellular location">
    <subcellularLocation>
        <location evidence="2">Cell membrane</location>
        <topology evidence="2">Multi-pass membrane protein</topology>
    </subcellularLocation>
</comment>
<evidence type="ECO:0000256" key="9">
    <source>
        <dbReference type="ARBA" id="ARBA00022777"/>
    </source>
</evidence>
<feature type="coiled-coil region" evidence="16">
    <location>
        <begin position="78"/>
        <end position="105"/>
    </location>
</feature>
<dbReference type="InterPro" id="IPR036097">
    <property type="entry name" value="HisK_dim/P_sf"/>
</dbReference>
<evidence type="ECO:0000256" key="2">
    <source>
        <dbReference type="ARBA" id="ARBA00004651"/>
    </source>
</evidence>
<evidence type="ECO:0000256" key="15">
    <source>
        <dbReference type="PROSITE-ProRule" id="PRU00169"/>
    </source>
</evidence>
<dbReference type="PANTHER" id="PTHR45339:SF1">
    <property type="entry name" value="HYBRID SIGNAL TRANSDUCTION HISTIDINE KINASE J"/>
    <property type="match status" value="1"/>
</dbReference>